<gene>
    <name evidence="2" type="ORF">KDU71_10740</name>
</gene>
<comment type="caution">
    <text evidence="2">The sequence shown here is derived from an EMBL/GenBank/DDBJ whole genome shotgun (WGS) entry which is preliminary data.</text>
</comment>
<evidence type="ECO:0000313" key="3">
    <source>
        <dbReference type="Proteomes" id="UP000679220"/>
    </source>
</evidence>
<feature type="transmembrane region" description="Helical" evidence="1">
    <location>
        <begin position="118"/>
        <end position="136"/>
    </location>
</feature>
<organism evidence="2 3">
    <name type="scientific">Carboxylicivirga sediminis</name>
    <dbReference type="NCBI Taxonomy" id="2006564"/>
    <lineage>
        <taxon>Bacteria</taxon>
        <taxon>Pseudomonadati</taxon>
        <taxon>Bacteroidota</taxon>
        <taxon>Bacteroidia</taxon>
        <taxon>Marinilabiliales</taxon>
        <taxon>Marinilabiliaceae</taxon>
        <taxon>Carboxylicivirga</taxon>
    </lineage>
</organism>
<evidence type="ECO:0008006" key="4">
    <source>
        <dbReference type="Google" id="ProtNLM"/>
    </source>
</evidence>
<keyword evidence="1" id="KW-0812">Transmembrane</keyword>
<keyword evidence="1" id="KW-1133">Transmembrane helix</keyword>
<proteinExistence type="predicted"/>
<protein>
    <recommendedName>
        <fullName evidence="4">DUF5056 domain-containing protein</fullName>
    </recommendedName>
</protein>
<dbReference type="RefSeq" id="WP_212190671.1">
    <property type="nucleotide sequence ID" value="NZ_JAGTAR010000014.1"/>
</dbReference>
<keyword evidence="3" id="KW-1185">Reference proteome</keyword>
<accession>A0A941F3E8</accession>
<feature type="transmembrane region" description="Helical" evidence="1">
    <location>
        <begin position="61"/>
        <end position="83"/>
    </location>
</feature>
<dbReference type="Proteomes" id="UP000679220">
    <property type="component" value="Unassembled WGS sequence"/>
</dbReference>
<reference evidence="2" key="2">
    <citation type="submission" date="2021-04" db="EMBL/GenBank/DDBJ databases">
        <authorList>
            <person name="Zhang T."/>
            <person name="Zhang Y."/>
            <person name="Lu D."/>
            <person name="Zuo D."/>
            <person name="Du Z."/>
        </authorList>
    </citation>
    <scope>NUCLEOTIDE SEQUENCE</scope>
    <source>
        <strain evidence="2">JR1</strain>
    </source>
</reference>
<reference evidence="2" key="1">
    <citation type="journal article" date="2018" name="Int. J. Syst. Evol. Microbiol.">
        <title>Carboxylicivirga sediminis sp. nov., isolated from coastal sediment.</title>
        <authorList>
            <person name="Wang F.Q."/>
            <person name="Ren L.H."/>
            <person name="Zou R.J."/>
            <person name="Sun Y.Z."/>
            <person name="Liu X.J."/>
            <person name="Jiang F."/>
            <person name="Liu L.J."/>
        </authorList>
    </citation>
    <scope>NUCLEOTIDE SEQUENCE</scope>
    <source>
        <strain evidence="2">JR1</strain>
    </source>
</reference>
<name>A0A941F3E8_9BACT</name>
<evidence type="ECO:0000313" key="2">
    <source>
        <dbReference type="EMBL" id="MBR8536036.1"/>
    </source>
</evidence>
<sequence length="142" mass="16284">MKEKDKYSEDIHDELIKDLFKEYSLEEAPASLKSETMNRVFSDWTENALSYKPIINKRNRLWMIGGFAALLAISFLIDASVIIDYWNKINVNNSIIDLSKVYKQMGSLGTHMNSLPSIIYFTIAGILALLGIDRFFNRLANI</sequence>
<dbReference type="AlphaFoldDB" id="A0A941F3E8"/>
<dbReference type="EMBL" id="JAGTAR010000014">
    <property type="protein sequence ID" value="MBR8536036.1"/>
    <property type="molecule type" value="Genomic_DNA"/>
</dbReference>
<evidence type="ECO:0000256" key="1">
    <source>
        <dbReference type="SAM" id="Phobius"/>
    </source>
</evidence>
<keyword evidence="1" id="KW-0472">Membrane</keyword>